<name>A0ABM1HXX9_POLDO</name>
<evidence type="ECO:0000313" key="3">
    <source>
        <dbReference type="RefSeq" id="XP_015172816.1"/>
    </source>
</evidence>
<accession>A0ABM1HXX9</accession>
<keyword evidence="2" id="KW-1185">Reference proteome</keyword>
<protein>
    <submittedName>
        <fullName evidence="3">Uncharacterized protein LOC107064548</fullName>
    </submittedName>
</protein>
<gene>
    <name evidence="3" type="primary">LOC107064548</name>
</gene>
<dbReference type="RefSeq" id="XP_015172816.1">
    <property type="nucleotide sequence ID" value="XM_015317330.1"/>
</dbReference>
<reference evidence="3" key="1">
    <citation type="submission" date="2025-08" db="UniProtKB">
        <authorList>
            <consortium name="RefSeq"/>
        </authorList>
    </citation>
    <scope>IDENTIFICATION</scope>
    <source>
        <tissue evidence="3">Whole body</tissue>
    </source>
</reference>
<sequence length="365" mass="42255">MDCLDDDALEFSDKDENSILNPPSSNINNPIEEYLKNQLSSLQNKVDKTNNELEELKDEIKNISNSLIFKLVHGHEKNSDSDSEMYTIKGEPVIQKRSNYNKPCKFLILKDHWQYVYLDKWIIVAILQNVSFQTLRELKFYAFPKDMNEIHGVVSAFWQKENELWKRIDVISPRKKNIVATLVLDPIDFHENTVVEIYSTISYENLDTELQIAIPVITFYSRDILRGKYDTYSSPYAVLAFKSISLETILDLPFELDSDRFVRILQCLDAKSAGNNIYVIEKIECHAMIETLSSNKISIMARTMSHLKLILSIIQEEASIPITRLEEDRCVEAAEALIEELETYLGDLNFSRMQRARIKSDLLIP</sequence>
<evidence type="ECO:0000313" key="2">
    <source>
        <dbReference type="Proteomes" id="UP000694924"/>
    </source>
</evidence>
<feature type="coiled-coil region" evidence="1">
    <location>
        <begin position="32"/>
        <end position="66"/>
    </location>
</feature>
<evidence type="ECO:0000256" key="1">
    <source>
        <dbReference type="SAM" id="Coils"/>
    </source>
</evidence>
<dbReference type="GeneID" id="107064548"/>
<dbReference type="Proteomes" id="UP000694924">
    <property type="component" value="Unplaced"/>
</dbReference>
<keyword evidence="1" id="KW-0175">Coiled coil</keyword>
<organism evidence="2 3">
    <name type="scientific">Polistes dominula</name>
    <name type="common">European paper wasp</name>
    <name type="synonym">Vespa dominula</name>
    <dbReference type="NCBI Taxonomy" id="743375"/>
    <lineage>
        <taxon>Eukaryota</taxon>
        <taxon>Metazoa</taxon>
        <taxon>Ecdysozoa</taxon>
        <taxon>Arthropoda</taxon>
        <taxon>Hexapoda</taxon>
        <taxon>Insecta</taxon>
        <taxon>Pterygota</taxon>
        <taxon>Neoptera</taxon>
        <taxon>Endopterygota</taxon>
        <taxon>Hymenoptera</taxon>
        <taxon>Apocrita</taxon>
        <taxon>Aculeata</taxon>
        <taxon>Vespoidea</taxon>
        <taxon>Vespidae</taxon>
        <taxon>Polistinae</taxon>
        <taxon>Polistini</taxon>
        <taxon>Polistes</taxon>
    </lineage>
</organism>
<proteinExistence type="predicted"/>